<dbReference type="InterPro" id="IPR006638">
    <property type="entry name" value="Elp3/MiaA/NifB-like_rSAM"/>
</dbReference>
<dbReference type="GO" id="GO:0051539">
    <property type="term" value="F:4 iron, 4 sulfur cluster binding"/>
    <property type="evidence" value="ECO:0007669"/>
    <property type="project" value="UniProtKB-KW"/>
</dbReference>
<comment type="cofactor">
    <cofactor evidence="1">
        <name>[4Fe-4S] cluster</name>
        <dbReference type="ChEBI" id="CHEBI:49883"/>
    </cofactor>
</comment>
<dbReference type="EMBL" id="SLUN01000008">
    <property type="protein sequence ID" value="TCL70907.1"/>
    <property type="molecule type" value="Genomic_DNA"/>
</dbReference>
<evidence type="ECO:0000256" key="1">
    <source>
        <dbReference type="ARBA" id="ARBA00001966"/>
    </source>
</evidence>
<dbReference type="InterPro" id="IPR050377">
    <property type="entry name" value="Radical_SAM_PqqE_MftC-like"/>
</dbReference>
<keyword evidence="9" id="KW-1185">Reference proteome</keyword>
<sequence>MLISWNVTRECNLFCRHCYRESGPGRRHPQELTTAEGLKLLDQIKSAGFKLVIFSGGEPLLREDLLELTAYASQIGLRPVLGTNGMLLEADLARQLRESGVSGVAVSLDSDSPEYHDRFRNCPGAWDGAVRGIHNAVGAGLRVQVNMTLTEANLDRFAATVDRVSGWGVRALHPFFLVPTGRGRDLADETLQRERYFEMIRTVLAKQHEAAIELKPTCAPQFLPMAKEMGLPMRFSRGCLAGTAYCCILPNGDVHICPYLPVKVGNVREENFDIIWRESAVFAQLRDFQAYEGRCGRCPEIASCGGCRARAYYYHDRNYLAEEPWCYRGAV</sequence>
<keyword evidence="6" id="KW-0411">Iron-sulfur</keyword>
<dbReference type="PIRSF" id="PIRSF037420">
    <property type="entry name" value="PQQ_syn_pqqE"/>
    <property type="match status" value="1"/>
</dbReference>
<dbReference type="Proteomes" id="UP000295008">
    <property type="component" value="Unassembled WGS sequence"/>
</dbReference>
<proteinExistence type="predicted"/>
<dbReference type="Pfam" id="PF13186">
    <property type="entry name" value="SPASM"/>
    <property type="match status" value="1"/>
</dbReference>
<feature type="domain" description="Radical SAM core" evidence="7">
    <location>
        <begin position="1"/>
        <end position="209"/>
    </location>
</feature>
<evidence type="ECO:0000256" key="2">
    <source>
        <dbReference type="ARBA" id="ARBA00022485"/>
    </source>
</evidence>
<dbReference type="SFLD" id="SFLDS00029">
    <property type="entry name" value="Radical_SAM"/>
    <property type="match status" value="1"/>
</dbReference>
<dbReference type="PANTHER" id="PTHR11228">
    <property type="entry name" value="RADICAL SAM DOMAIN PROTEIN"/>
    <property type="match status" value="1"/>
</dbReference>
<dbReference type="OrthoDB" id="7021155at2"/>
<comment type="caution">
    <text evidence="8">The sequence shown here is derived from an EMBL/GenBank/DDBJ whole genome shotgun (WGS) entry which is preliminary data.</text>
</comment>
<evidence type="ECO:0000313" key="9">
    <source>
        <dbReference type="Proteomes" id="UP000295008"/>
    </source>
</evidence>
<evidence type="ECO:0000256" key="3">
    <source>
        <dbReference type="ARBA" id="ARBA00022691"/>
    </source>
</evidence>
<dbReference type="CDD" id="cd21123">
    <property type="entry name" value="SPASM_MftC-like"/>
    <property type="match status" value="1"/>
</dbReference>
<evidence type="ECO:0000256" key="4">
    <source>
        <dbReference type="ARBA" id="ARBA00022723"/>
    </source>
</evidence>
<dbReference type="GO" id="GO:0003824">
    <property type="term" value="F:catalytic activity"/>
    <property type="evidence" value="ECO:0007669"/>
    <property type="project" value="InterPro"/>
</dbReference>
<dbReference type="SMART" id="SM00729">
    <property type="entry name" value="Elp3"/>
    <property type="match status" value="1"/>
</dbReference>
<dbReference type="SUPFAM" id="SSF102114">
    <property type="entry name" value="Radical SAM enzymes"/>
    <property type="match status" value="1"/>
</dbReference>
<name>A0A4V2QF81_HYDET</name>
<dbReference type="InterPro" id="IPR013785">
    <property type="entry name" value="Aldolase_TIM"/>
</dbReference>
<dbReference type="NCBIfam" id="TIGR04085">
    <property type="entry name" value="rSAM_more_4Fe4S"/>
    <property type="match status" value="1"/>
</dbReference>
<dbReference type="PROSITE" id="PS51918">
    <property type="entry name" value="RADICAL_SAM"/>
    <property type="match status" value="1"/>
</dbReference>
<dbReference type="InterPro" id="IPR007197">
    <property type="entry name" value="rSAM"/>
</dbReference>
<dbReference type="GO" id="GO:0046872">
    <property type="term" value="F:metal ion binding"/>
    <property type="evidence" value="ECO:0007669"/>
    <property type="project" value="UniProtKB-KW"/>
</dbReference>
<protein>
    <submittedName>
        <fullName evidence="8">Radical SAM protein with 4Fe4S-binding SPASM domain</fullName>
    </submittedName>
</protein>
<keyword evidence="4" id="KW-0479">Metal-binding</keyword>
<dbReference type="CDD" id="cd01335">
    <property type="entry name" value="Radical_SAM"/>
    <property type="match status" value="1"/>
</dbReference>
<gene>
    <name evidence="8" type="ORF">EDC14_100852</name>
</gene>
<keyword evidence="5" id="KW-0408">Iron</keyword>
<reference evidence="8 9" key="1">
    <citation type="submission" date="2019-03" db="EMBL/GenBank/DDBJ databases">
        <title>Genomic Encyclopedia of Type Strains, Phase IV (KMG-IV): sequencing the most valuable type-strain genomes for metagenomic binning, comparative biology and taxonomic classification.</title>
        <authorList>
            <person name="Goeker M."/>
        </authorList>
    </citation>
    <scope>NUCLEOTIDE SEQUENCE [LARGE SCALE GENOMIC DNA]</scope>
    <source>
        <strain evidence="8 9">LX-B</strain>
    </source>
</reference>
<organism evidence="8 9">
    <name type="scientific">Hydrogenispora ethanolica</name>
    <dbReference type="NCBI Taxonomy" id="1082276"/>
    <lineage>
        <taxon>Bacteria</taxon>
        <taxon>Bacillati</taxon>
        <taxon>Bacillota</taxon>
        <taxon>Hydrogenispora</taxon>
    </lineage>
</organism>
<accession>A0A4V2QF81</accession>
<evidence type="ECO:0000256" key="5">
    <source>
        <dbReference type="ARBA" id="ARBA00023004"/>
    </source>
</evidence>
<dbReference type="Pfam" id="PF04055">
    <property type="entry name" value="Radical_SAM"/>
    <property type="match status" value="1"/>
</dbReference>
<dbReference type="RefSeq" id="WP_132013880.1">
    <property type="nucleotide sequence ID" value="NZ_SLUN01000008.1"/>
</dbReference>
<evidence type="ECO:0000259" key="7">
    <source>
        <dbReference type="PROSITE" id="PS51918"/>
    </source>
</evidence>
<keyword evidence="3" id="KW-0949">S-adenosyl-L-methionine</keyword>
<dbReference type="SFLD" id="SFLDG01386">
    <property type="entry name" value="main_SPASM_domain-containing"/>
    <property type="match status" value="1"/>
</dbReference>
<dbReference type="InterPro" id="IPR017200">
    <property type="entry name" value="PqqE-like"/>
</dbReference>
<dbReference type="SFLD" id="SFLDG01067">
    <property type="entry name" value="SPASM/twitch_domain_containing"/>
    <property type="match status" value="1"/>
</dbReference>
<dbReference type="PANTHER" id="PTHR11228:SF7">
    <property type="entry name" value="PQQA PEPTIDE CYCLASE"/>
    <property type="match status" value="1"/>
</dbReference>
<dbReference type="AlphaFoldDB" id="A0A4V2QF81"/>
<keyword evidence="2" id="KW-0004">4Fe-4S</keyword>
<dbReference type="Gene3D" id="3.20.20.70">
    <property type="entry name" value="Aldolase class I"/>
    <property type="match status" value="1"/>
</dbReference>
<evidence type="ECO:0000256" key="6">
    <source>
        <dbReference type="ARBA" id="ARBA00023014"/>
    </source>
</evidence>
<evidence type="ECO:0000313" key="8">
    <source>
        <dbReference type="EMBL" id="TCL70907.1"/>
    </source>
</evidence>
<dbReference type="InterPro" id="IPR058240">
    <property type="entry name" value="rSAM_sf"/>
</dbReference>
<dbReference type="InterPro" id="IPR023885">
    <property type="entry name" value="4Fe4S-binding_SPASM_dom"/>
</dbReference>